<gene>
    <name evidence="2" type="ORF">EYW47_08020</name>
</gene>
<evidence type="ECO:0000259" key="1">
    <source>
        <dbReference type="SMART" id="SM00507"/>
    </source>
</evidence>
<sequence>MEHKNQLIQRVIDRFLGEFGMVSRRTSKVLAWNLGPKTGIVLQIDQPSRGAAYVWLPYPPDGQTIPEIAFEYPAESGRHSNTYPSPGLSRGFPALKLLITTEAELHDTVAFVKALRDAAPLPDVCRQIVEPAMPLSVDASQMPEALPPAPRREAIPRVVQREVWQRDAGRCVECGTREKLCFDHIVPFSRGGSNTVRNIQLLCEGCNLTKGNRI</sequence>
<dbReference type="GO" id="GO:0003676">
    <property type="term" value="F:nucleic acid binding"/>
    <property type="evidence" value="ECO:0007669"/>
    <property type="project" value="InterPro"/>
</dbReference>
<reference evidence="2 3" key="1">
    <citation type="submission" date="2019-03" db="EMBL/GenBank/DDBJ databases">
        <title>Paraburkholderia sp. 4M-K11, isolated from subtropical forest soil.</title>
        <authorList>
            <person name="Gao Z.-H."/>
            <person name="Qiu L.-H."/>
        </authorList>
    </citation>
    <scope>NUCLEOTIDE SEQUENCE [LARGE SCALE GENOMIC DNA]</scope>
    <source>
        <strain evidence="2 3">4M-K11</strain>
    </source>
</reference>
<dbReference type="InterPro" id="IPR002711">
    <property type="entry name" value="HNH"/>
</dbReference>
<feature type="domain" description="HNH nuclease" evidence="1">
    <location>
        <begin position="158"/>
        <end position="208"/>
    </location>
</feature>
<evidence type="ECO:0000313" key="3">
    <source>
        <dbReference type="Proteomes" id="UP000295722"/>
    </source>
</evidence>
<proteinExistence type="predicted"/>
<dbReference type="PANTHER" id="PTHR33877:SF2">
    <property type="entry name" value="OS07G0170200 PROTEIN"/>
    <property type="match status" value="1"/>
</dbReference>
<dbReference type="Gene3D" id="1.10.30.50">
    <property type="match status" value="1"/>
</dbReference>
<dbReference type="SMART" id="SM00507">
    <property type="entry name" value="HNHc"/>
    <property type="match status" value="1"/>
</dbReference>
<dbReference type="OrthoDB" id="5292295at2"/>
<dbReference type="CDD" id="cd00085">
    <property type="entry name" value="HNHc"/>
    <property type="match status" value="1"/>
</dbReference>
<name>A0A4R5MDU1_9BURK</name>
<dbReference type="GO" id="GO:0008270">
    <property type="term" value="F:zinc ion binding"/>
    <property type="evidence" value="ECO:0007669"/>
    <property type="project" value="InterPro"/>
</dbReference>
<dbReference type="GO" id="GO:0004519">
    <property type="term" value="F:endonuclease activity"/>
    <property type="evidence" value="ECO:0007669"/>
    <property type="project" value="UniProtKB-KW"/>
</dbReference>
<dbReference type="InterPro" id="IPR052892">
    <property type="entry name" value="NA-targeting_endonuclease"/>
</dbReference>
<evidence type="ECO:0000313" key="2">
    <source>
        <dbReference type="EMBL" id="TDG24924.1"/>
    </source>
</evidence>
<protein>
    <submittedName>
        <fullName evidence="2">HNH endonuclease</fullName>
    </submittedName>
</protein>
<dbReference type="PANTHER" id="PTHR33877">
    <property type="entry name" value="SLL1193 PROTEIN"/>
    <property type="match status" value="1"/>
</dbReference>
<accession>A0A4R5MDU1</accession>
<comment type="caution">
    <text evidence="2">The sequence shown here is derived from an EMBL/GenBank/DDBJ whole genome shotgun (WGS) entry which is preliminary data.</text>
</comment>
<keyword evidence="2" id="KW-0255">Endonuclease</keyword>
<keyword evidence="2" id="KW-0540">Nuclease</keyword>
<dbReference type="Pfam" id="PF01844">
    <property type="entry name" value="HNH"/>
    <property type="match status" value="1"/>
</dbReference>
<organism evidence="2 3">
    <name type="scientific">Paraburkholderia silviterrae</name>
    <dbReference type="NCBI Taxonomy" id="2528715"/>
    <lineage>
        <taxon>Bacteria</taxon>
        <taxon>Pseudomonadati</taxon>
        <taxon>Pseudomonadota</taxon>
        <taxon>Betaproteobacteria</taxon>
        <taxon>Burkholderiales</taxon>
        <taxon>Burkholderiaceae</taxon>
        <taxon>Paraburkholderia</taxon>
    </lineage>
</organism>
<dbReference type="AlphaFoldDB" id="A0A4R5MDU1"/>
<keyword evidence="3" id="KW-1185">Reference proteome</keyword>
<dbReference type="Proteomes" id="UP000295722">
    <property type="component" value="Unassembled WGS sequence"/>
</dbReference>
<dbReference type="InterPro" id="IPR003615">
    <property type="entry name" value="HNH_nuc"/>
</dbReference>
<dbReference type="EMBL" id="SMRP01000003">
    <property type="protein sequence ID" value="TDG24924.1"/>
    <property type="molecule type" value="Genomic_DNA"/>
</dbReference>
<keyword evidence="2" id="KW-0378">Hydrolase</keyword>